<comment type="catalytic activity">
    <reaction evidence="1 7">
        <text>Cleavage of hydrophobic, N-terminal signal or leader sequences from secreted and periplasmic proteins.</text>
        <dbReference type="EC" id="3.4.21.89"/>
    </reaction>
</comment>
<protein>
    <recommendedName>
        <fullName evidence="4 7">Signal peptidase I</fullName>
        <ecNumber evidence="4 7">3.4.21.89</ecNumber>
    </recommendedName>
</protein>
<evidence type="ECO:0000313" key="11">
    <source>
        <dbReference type="EMBL" id="MBD7911819.1"/>
    </source>
</evidence>
<dbReference type="InterPro" id="IPR000223">
    <property type="entry name" value="Pept_S26A_signal_pept_1"/>
</dbReference>
<reference evidence="11 12" key="1">
    <citation type="submission" date="2020-08" db="EMBL/GenBank/DDBJ databases">
        <title>A Genomic Blueprint of the Chicken Gut Microbiome.</title>
        <authorList>
            <person name="Gilroy R."/>
            <person name="Ravi A."/>
            <person name="Getino M."/>
            <person name="Pursley I."/>
            <person name="Horton D.L."/>
            <person name="Alikhan N.-F."/>
            <person name="Baker D."/>
            <person name="Gharbi K."/>
            <person name="Hall N."/>
            <person name="Watson M."/>
            <person name="Adriaenssens E.M."/>
            <person name="Foster-Nyarko E."/>
            <person name="Jarju S."/>
            <person name="Secka A."/>
            <person name="Antonio M."/>
            <person name="Oren A."/>
            <person name="Chaudhuri R."/>
            <person name="La Ragione R.M."/>
            <person name="Hildebrand F."/>
            <person name="Pallen M.J."/>
        </authorList>
    </citation>
    <scope>NUCLEOTIDE SEQUENCE [LARGE SCALE GENOMIC DNA]</scope>
    <source>
        <strain evidence="11 12">Sa3CVN1</strain>
    </source>
</reference>
<dbReference type="PROSITE" id="PS00501">
    <property type="entry name" value="SPASE_I_1"/>
    <property type="match status" value="1"/>
</dbReference>
<keyword evidence="6 7" id="KW-0378">Hydrolase</keyword>
<evidence type="ECO:0000313" key="12">
    <source>
        <dbReference type="Proteomes" id="UP000627781"/>
    </source>
</evidence>
<evidence type="ECO:0000256" key="4">
    <source>
        <dbReference type="ARBA" id="ARBA00013208"/>
    </source>
</evidence>
<dbReference type="InterPro" id="IPR019758">
    <property type="entry name" value="Pept_S26A_signal_pept_1_CS"/>
</dbReference>
<dbReference type="PRINTS" id="PR00727">
    <property type="entry name" value="LEADERPTASE"/>
</dbReference>
<evidence type="ECO:0000256" key="9">
    <source>
        <dbReference type="SAM" id="MobiDB-lite"/>
    </source>
</evidence>
<dbReference type="SUPFAM" id="SSF51306">
    <property type="entry name" value="LexA/Signal peptidase"/>
    <property type="match status" value="1"/>
</dbReference>
<feature type="region of interest" description="Disordered" evidence="9">
    <location>
        <begin position="1"/>
        <end position="26"/>
    </location>
</feature>
<dbReference type="EC" id="3.4.21.89" evidence="4 7"/>
<evidence type="ECO:0000256" key="2">
    <source>
        <dbReference type="ARBA" id="ARBA00004401"/>
    </source>
</evidence>
<gene>
    <name evidence="11" type="primary">lepB</name>
    <name evidence="11" type="ORF">H9661_10655</name>
</gene>
<keyword evidence="12" id="KW-1185">Reference proteome</keyword>
<dbReference type="PANTHER" id="PTHR43390:SF1">
    <property type="entry name" value="CHLOROPLAST PROCESSING PEPTIDASE"/>
    <property type="match status" value="1"/>
</dbReference>
<dbReference type="InterPro" id="IPR036286">
    <property type="entry name" value="LexA/Signal_pep-like_sf"/>
</dbReference>
<feature type="domain" description="Peptidase S26" evidence="10">
    <location>
        <begin position="39"/>
        <end position="192"/>
    </location>
</feature>
<dbReference type="Pfam" id="PF10502">
    <property type="entry name" value="Peptidase_S26"/>
    <property type="match status" value="1"/>
</dbReference>
<dbReference type="NCBIfam" id="TIGR02227">
    <property type="entry name" value="sigpep_I_bact"/>
    <property type="match status" value="1"/>
</dbReference>
<evidence type="ECO:0000259" key="10">
    <source>
        <dbReference type="Pfam" id="PF10502"/>
    </source>
</evidence>
<dbReference type="RefSeq" id="WP_191768731.1">
    <property type="nucleotide sequence ID" value="NZ_JACSRA010000015.1"/>
</dbReference>
<comment type="caution">
    <text evidence="11">The sequence shown here is derived from an EMBL/GenBank/DDBJ whole genome shotgun (WGS) entry which is preliminary data.</text>
</comment>
<keyword evidence="7" id="KW-0472">Membrane</keyword>
<dbReference type="EMBL" id="JACSRA010000015">
    <property type="protein sequence ID" value="MBD7911819.1"/>
    <property type="molecule type" value="Genomic_DNA"/>
</dbReference>
<proteinExistence type="inferred from homology"/>
<evidence type="ECO:0000256" key="8">
    <source>
        <dbReference type="RuleBase" id="RU362042"/>
    </source>
</evidence>
<dbReference type="Gene3D" id="2.10.109.10">
    <property type="entry name" value="Umud Fragment, subunit A"/>
    <property type="match status" value="1"/>
</dbReference>
<dbReference type="GO" id="GO:0009003">
    <property type="term" value="F:signal peptidase activity"/>
    <property type="evidence" value="ECO:0007669"/>
    <property type="project" value="UniProtKB-EC"/>
</dbReference>
<dbReference type="CDD" id="cd06530">
    <property type="entry name" value="S26_SPase_I"/>
    <property type="match status" value="1"/>
</dbReference>
<organism evidence="11 12">
    <name type="scientific">Clostridium cibarium</name>
    <dbReference type="NCBI Taxonomy" id="2762247"/>
    <lineage>
        <taxon>Bacteria</taxon>
        <taxon>Bacillati</taxon>
        <taxon>Bacillota</taxon>
        <taxon>Clostridia</taxon>
        <taxon>Eubacteriales</taxon>
        <taxon>Clostridiaceae</taxon>
        <taxon>Clostridium</taxon>
    </lineage>
</organism>
<evidence type="ECO:0000256" key="3">
    <source>
        <dbReference type="ARBA" id="ARBA00009370"/>
    </source>
</evidence>
<keyword evidence="5 7" id="KW-0645">Protease</keyword>
<accession>A0ABR8PUH8</accession>
<evidence type="ECO:0000256" key="1">
    <source>
        <dbReference type="ARBA" id="ARBA00000677"/>
    </source>
</evidence>
<evidence type="ECO:0000256" key="6">
    <source>
        <dbReference type="ARBA" id="ARBA00022801"/>
    </source>
</evidence>
<evidence type="ECO:0000256" key="7">
    <source>
        <dbReference type="RuleBase" id="RU003993"/>
    </source>
</evidence>
<comment type="subcellular location">
    <subcellularLocation>
        <location evidence="2">Cell membrane</location>
        <topology evidence="2">Single-pass type II membrane protein</topology>
    </subcellularLocation>
    <subcellularLocation>
        <location evidence="8">Membrane</location>
        <topology evidence="8">Single-pass type II membrane protein</topology>
    </subcellularLocation>
</comment>
<dbReference type="PANTHER" id="PTHR43390">
    <property type="entry name" value="SIGNAL PEPTIDASE I"/>
    <property type="match status" value="1"/>
</dbReference>
<feature type="transmembrane region" description="Helical" evidence="7">
    <location>
        <begin position="37"/>
        <end position="59"/>
    </location>
</feature>
<dbReference type="InterPro" id="IPR019757">
    <property type="entry name" value="Pept_S26A_signal_pept_1_Lys-AS"/>
</dbReference>
<sequence length="202" mass="22975">MNEKSESAIEEENSIEGESNIDNNNEKKGKIKKKKNFFFEWIVPIIVAVAIAILIKQFLIFKVYIPSGSMIPTLNVGDHLFVTRVYNLNNIKRGDIIVFDSEELNDVLIKRLIGLPGDTVSIVNGKVSVNGEELDESYVKPENSDQFYGEFHVPDGKYFFLGDNRRVSFDSRKWVNPYVDGKDIKAKAQLKVYPFSDFGSVK</sequence>
<dbReference type="PROSITE" id="PS00761">
    <property type="entry name" value="SPASE_I_3"/>
    <property type="match status" value="1"/>
</dbReference>
<name>A0ABR8PUH8_9CLOT</name>
<dbReference type="PROSITE" id="PS00760">
    <property type="entry name" value="SPASE_I_2"/>
    <property type="match status" value="1"/>
</dbReference>
<evidence type="ECO:0000256" key="5">
    <source>
        <dbReference type="ARBA" id="ARBA00022670"/>
    </source>
</evidence>
<dbReference type="InterPro" id="IPR019756">
    <property type="entry name" value="Pept_S26A_signal_pept_1_Ser-AS"/>
</dbReference>
<comment type="similarity">
    <text evidence="3 8">Belongs to the peptidase S26 family.</text>
</comment>
<keyword evidence="7" id="KW-0812">Transmembrane</keyword>
<keyword evidence="7" id="KW-1133">Transmembrane helix</keyword>
<dbReference type="Proteomes" id="UP000627781">
    <property type="component" value="Unassembled WGS sequence"/>
</dbReference>
<dbReference type="InterPro" id="IPR019533">
    <property type="entry name" value="Peptidase_S26"/>
</dbReference>